<dbReference type="KEGG" id="osn:115230537"/>
<gene>
    <name evidence="3" type="primary">LOC115230537</name>
</gene>
<organism evidence="2 3">
    <name type="scientific">Octopus sinensis</name>
    <name type="common">East Asian common octopus</name>
    <dbReference type="NCBI Taxonomy" id="2607531"/>
    <lineage>
        <taxon>Eukaryota</taxon>
        <taxon>Metazoa</taxon>
        <taxon>Spiralia</taxon>
        <taxon>Lophotrochozoa</taxon>
        <taxon>Mollusca</taxon>
        <taxon>Cephalopoda</taxon>
        <taxon>Coleoidea</taxon>
        <taxon>Octopodiformes</taxon>
        <taxon>Octopoda</taxon>
        <taxon>Incirrata</taxon>
        <taxon>Octopodidae</taxon>
        <taxon>Octopus</taxon>
    </lineage>
</organism>
<feature type="transmembrane region" description="Helical" evidence="1">
    <location>
        <begin position="141"/>
        <end position="160"/>
    </location>
</feature>
<dbReference type="AlphaFoldDB" id="A0A6P7U4U9"/>
<evidence type="ECO:0000313" key="2">
    <source>
        <dbReference type="Proteomes" id="UP000515154"/>
    </source>
</evidence>
<evidence type="ECO:0000313" key="3">
    <source>
        <dbReference type="RefSeq" id="XP_029656552.1"/>
    </source>
</evidence>
<evidence type="ECO:0000256" key="1">
    <source>
        <dbReference type="SAM" id="Phobius"/>
    </source>
</evidence>
<reference evidence="3" key="1">
    <citation type="submission" date="2025-08" db="UniProtKB">
        <authorList>
            <consortium name="RefSeq"/>
        </authorList>
    </citation>
    <scope>IDENTIFICATION</scope>
</reference>
<feature type="transmembrane region" description="Helical" evidence="1">
    <location>
        <begin position="107"/>
        <end position="129"/>
    </location>
</feature>
<protein>
    <submittedName>
        <fullName evidence="3">Uncharacterized protein LOC115230537</fullName>
    </submittedName>
</protein>
<dbReference type="Proteomes" id="UP000515154">
    <property type="component" value="Unplaced"/>
</dbReference>
<dbReference type="RefSeq" id="XP_029656552.1">
    <property type="nucleotide sequence ID" value="XM_029800692.1"/>
</dbReference>
<keyword evidence="2" id="KW-1185">Reference proteome</keyword>
<keyword evidence="1" id="KW-0472">Membrane</keyword>
<accession>A0A6P7U4U9</accession>
<keyword evidence="1" id="KW-0812">Transmembrane</keyword>
<sequence>MSGNLQFLEDDMKTYLINHILNFYCIDFSLGAACLPSNKLPDCFGRIDSLYHEYATIHFNFNKKYSPELKLVALILENGVELCQNDLNVCSQSDMFDSLLNLWGNEFLSLFGLLLFESGCLSAVVEYSNTLSTSQRQIPPTLLFITCLANLYFIFITTNLEC</sequence>
<keyword evidence="1" id="KW-1133">Transmembrane helix</keyword>
<proteinExistence type="predicted"/>
<name>A0A6P7U4U9_9MOLL</name>